<sequence length="321" mass="35913">MITKAGVPPSKLYVGIASYGRSFRISDPACTGLACTFTGSFSVSEAERGHCTETGGYNGTIGKAMTDWVAYMEDATKKDRVEWIRSLNLGGTTDWAIDLANWHEGPQVDGGWSVKTETVRCIPEDWPTTLEDLEKNIGRVPVQCRGMATIRIMSLRLQTAITQYHTVSKFGWFADWVKDAINDRLEEFMAIRRGKGLQYMDCEWSTRKNSGKGPCTEATLEYELGLHAGPRRVSFTMRDEAGFYKAQLENTGIQKEWITWRDHTIPDSCPCGAMKKGSCANEAFCRSNAPHGRRTDLRRSAIQCSGLFLPQAFRGHNCRLP</sequence>
<dbReference type="SUPFAM" id="SSF51445">
    <property type="entry name" value="(Trans)glycosidases"/>
    <property type="match status" value="1"/>
</dbReference>
<protein>
    <recommendedName>
        <fullName evidence="4">GH18 domain-containing protein</fullName>
    </recommendedName>
</protein>
<dbReference type="InterPro" id="IPR053214">
    <property type="entry name" value="LysM12-like"/>
</dbReference>
<keyword evidence="6" id="KW-1185">Reference proteome</keyword>
<name>A0AAJ0D1G3_9HYPO</name>
<evidence type="ECO:0000256" key="3">
    <source>
        <dbReference type="ARBA" id="ARBA00023026"/>
    </source>
</evidence>
<comment type="caution">
    <text evidence="5">The sequence shown here is derived from an EMBL/GenBank/DDBJ whole genome shotgun (WGS) entry which is preliminary data.</text>
</comment>
<evidence type="ECO:0000256" key="2">
    <source>
        <dbReference type="ARBA" id="ARBA00022669"/>
    </source>
</evidence>
<dbReference type="EMBL" id="JASWJB010000003">
    <property type="protein sequence ID" value="KAK2616770.1"/>
    <property type="molecule type" value="Genomic_DNA"/>
</dbReference>
<keyword evidence="3" id="KW-0843">Virulence</keyword>
<dbReference type="GO" id="GO:0005975">
    <property type="term" value="P:carbohydrate metabolic process"/>
    <property type="evidence" value="ECO:0007669"/>
    <property type="project" value="InterPro"/>
</dbReference>
<evidence type="ECO:0000256" key="1">
    <source>
        <dbReference type="ARBA" id="ARBA00008682"/>
    </source>
</evidence>
<dbReference type="InterPro" id="IPR029070">
    <property type="entry name" value="Chitinase_insertion_sf"/>
</dbReference>
<evidence type="ECO:0000259" key="4">
    <source>
        <dbReference type="PROSITE" id="PS51910"/>
    </source>
</evidence>
<evidence type="ECO:0000313" key="6">
    <source>
        <dbReference type="Proteomes" id="UP001251528"/>
    </source>
</evidence>
<evidence type="ECO:0000313" key="5">
    <source>
        <dbReference type="EMBL" id="KAK2616770.1"/>
    </source>
</evidence>
<dbReference type="Proteomes" id="UP001251528">
    <property type="component" value="Unassembled WGS sequence"/>
</dbReference>
<dbReference type="AlphaFoldDB" id="A0AAJ0D1G3"/>
<proteinExistence type="inferred from homology"/>
<accession>A0AAJ0D1G3</accession>
<keyword evidence="2" id="KW-0147">Chitin-binding</keyword>
<dbReference type="PROSITE" id="PS51910">
    <property type="entry name" value="GH18_2"/>
    <property type="match status" value="1"/>
</dbReference>
<reference evidence="5" key="1">
    <citation type="submission" date="2023-06" db="EMBL/GenBank/DDBJ databases">
        <title>Conoideocrella luteorostrata (Hypocreales: Clavicipitaceae), a potential biocontrol fungus for elongate hemlock scale in United States Christmas tree production areas.</title>
        <authorList>
            <person name="Barrett H."/>
            <person name="Lovett B."/>
            <person name="Macias A.M."/>
            <person name="Stajich J.E."/>
            <person name="Kasson M.T."/>
        </authorList>
    </citation>
    <scope>NUCLEOTIDE SEQUENCE</scope>
    <source>
        <strain evidence="5">ARSEF 14590</strain>
    </source>
</reference>
<dbReference type="PANTHER" id="PTHR47700">
    <property type="entry name" value="V CHITINASE, PUTATIVE (AFU_ORTHOLOGUE AFUA_6G13720)-RELATED"/>
    <property type="match status" value="1"/>
</dbReference>
<feature type="domain" description="GH18" evidence="4">
    <location>
        <begin position="1"/>
        <end position="115"/>
    </location>
</feature>
<comment type="similarity">
    <text evidence="1">Belongs to the glycosyl hydrolase 18 family. Chitinase class V subfamily.</text>
</comment>
<dbReference type="PANTHER" id="PTHR47700:SF2">
    <property type="entry name" value="CHITINASE"/>
    <property type="match status" value="1"/>
</dbReference>
<dbReference type="InterPro" id="IPR001223">
    <property type="entry name" value="Glyco_hydro18_cat"/>
</dbReference>
<organism evidence="5 6">
    <name type="scientific">Conoideocrella luteorostrata</name>
    <dbReference type="NCBI Taxonomy" id="1105319"/>
    <lineage>
        <taxon>Eukaryota</taxon>
        <taxon>Fungi</taxon>
        <taxon>Dikarya</taxon>
        <taxon>Ascomycota</taxon>
        <taxon>Pezizomycotina</taxon>
        <taxon>Sordariomycetes</taxon>
        <taxon>Hypocreomycetidae</taxon>
        <taxon>Hypocreales</taxon>
        <taxon>Clavicipitaceae</taxon>
        <taxon>Conoideocrella</taxon>
    </lineage>
</organism>
<dbReference type="InterPro" id="IPR017853">
    <property type="entry name" value="GH"/>
</dbReference>
<dbReference type="Gene3D" id="3.10.50.10">
    <property type="match status" value="1"/>
</dbReference>
<dbReference type="GO" id="GO:0008061">
    <property type="term" value="F:chitin binding"/>
    <property type="evidence" value="ECO:0007669"/>
    <property type="project" value="UniProtKB-KW"/>
</dbReference>
<gene>
    <name evidence="5" type="ORF">QQS21_000382</name>
</gene>
<dbReference type="Pfam" id="PF00704">
    <property type="entry name" value="Glyco_hydro_18"/>
    <property type="match status" value="1"/>
</dbReference>
<dbReference type="Gene3D" id="3.20.20.80">
    <property type="entry name" value="Glycosidases"/>
    <property type="match status" value="2"/>
</dbReference>